<proteinExistence type="predicted"/>
<evidence type="ECO:0000313" key="5">
    <source>
        <dbReference type="EMBL" id="MTD99124.1"/>
    </source>
</evidence>
<evidence type="ECO:0000259" key="4">
    <source>
        <dbReference type="PROSITE" id="PS51186"/>
    </source>
</evidence>
<feature type="domain" description="N-acetyltransferase" evidence="4">
    <location>
        <begin position="16"/>
        <end position="167"/>
    </location>
</feature>
<dbReference type="CDD" id="cd04301">
    <property type="entry name" value="NAT_SF"/>
    <property type="match status" value="1"/>
</dbReference>
<sequence length="171" mass="18941">MSGDGKTGPSGLPAAARIAPADPRDAAARDCLRQYYDELARRFPQGFDVSLSRDPEADDMVPPRGVFLIAWSGDLPIGCAGLKGLGRGEAEVKRVWVAPAARGHGLSRRLMDEIEARAVDLGIHRLMLDTNSTLAEAVALYRKTGWTRIDRFNDDPYPDMFFEKQLQMRRP</sequence>
<dbReference type="AlphaFoldDB" id="A0A6L6HM13"/>
<keyword evidence="6" id="KW-1185">Reference proteome</keyword>
<dbReference type="Pfam" id="PF00583">
    <property type="entry name" value="Acetyltransf_1"/>
    <property type="match status" value="1"/>
</dbReference>
<dbReference type="PANTHER" id="PTHR43877">
    <property type="entry name" value="AMINOALKYLPHOSPHONATE N-ACETYLTRANSFERASE-RELATED-RELATED"/>
    <property type="match status" value="1"/>
</dbReference>
<dbReference type="PROSITE" id="PS51186">
    <property type="entry name" value="GNAT"/>
    <property type="match status" value="1"/>
</dbReference>
<dbReference type="RefSeq" id="WP_154763198.1">
    <property type="nucleotide sequence ID" value="NZ_WMBT01000001.1"/>
</dbReference>
<keyword evidence="1 5" id="KW-0808">Transferase</keyword>
<keyword evidence="2" id="KW-0012">Acyltransferase</keyword>
<organism evidence="5 6">
    <name type="scientific">Paracoccus lichenicola</name>
    <dbReference type="NCBI Taxonomy" id="2665644"/>
    <lineage>
        <taxon>Bacteria</taxon>
        <taxon>Pseudomonadati</taxon>
        <taxon>Pseudomonadota</taxon>
        <taxon>Alphaproteobacteria</taxon>
        <taxon>Rhodobacterales</taxon>
        <taxon>Paracoccaceae</taxon>
        <taxon>Paracoccus</taxon>
    </lineage>
</organism>
<dbReference type="Proteomes" id="UP000481417">
    <property type="component" value="Unassembled WGS sequence"/>
</dbReference>
<comment type="caution">
    <text evidence="5">The sequence shown here is derived from an EMBL/GenBank/DDBJ whole genome shotgun (WGS) entry which is preliminary data.</text>
</comment>
<dbReference type="Gene3D" id="3.40.630.30">
    <property type="match status" value="1"/>
</dbReference>
<dbReference type="PANTHER" id="PTHR43877:SF2">
    <property type="entry name" value="AMINOALKYLPHOSPHONATE N-ACETYLTRANSFERASE-RELATED"/>
    <property type="match status" value="1"/>
</dbReference>
<accession>A0A6L6HM13</accession>
<evidence type="ECO:0000256" key="1">
    <source>
        <dbReference type="ARBA" id="ARBA00022679"/>
    </source>
</evidence>
<dbReference type="GO" id="GO:0016747">
    <property type="term" value="F:acyltransferase activity, transferring groups other than amino-acyl groups"/>
    <property type="evidence" value="ECO:0007669"/>
    <property type="project" value="InterPro"/>
</dbReference>
<feature type="region of interest" description="Disordered" evidence="3">
    <location>
        <begin position="1"/>
        <end position="23"/>
    </location>
</feature>
<evidence type="ECO:0000256" key="2">
    <source>
        <dbReference type="ARBA" id="ARBA00023315"/>
    </source>
</evidence>
<evidence type="ECO:0000313" key="6">
    <source>
        <dbReference type="Proteomes" id="UP000481417"/>
    </source>
</evidence>
<dbReference type="EMBL" id="WMBT01000001">
    <property type="protein sequence ID" value="MTD99124.1"/>
    <property type="molecule type" value="Genomic_DNA"/>
</dbReference>
<dbReference type="InterPro" id="IPR016181">
    <property type="entry name" value="Acyl_CoA_acyltransferase"/>
</dbReference>
<dbReference type="InterPro" id="IPR050832">
    <property type="entry name" value="Bact_Acetyltransf"/>
</dbReference>
<name>A0A6L6HM13_9RHOB</name>
<protein>
    <submittedName>
        <fullName evidence="5">GNAT family N-acetyltransferase</fullName>
    </submittedName>
</protein>
<dbReference type="InterPro" id="IPR000182">
    <property type="entry name" value="GNAT_dom"/>
</dbReference>
<gene>
    <name evidence="5" type="ORF">GIY56_02350</name>
</gene>
<reference evidence="5 6" key="1">
    <citation type="submission" date="2019-11" db="EMBL/GenBank/DDBJ databases">
        <authorList>
            <person name="Lang L."/>
        </authorList>
    </citation>
    <scope>NUCLEOTIDE SEQUENCE [LARGE SCALE GENOMIC DNA]</scope>
    <source>
        <strain evidence="5 6">YIM 132242</strain>
    </source>
</reference>
<evidence type="ECO:0000256" key="3">
    <source>
        <dbReference type="SAM" id="MobiDB-lite"/>
    </source>
</evidence>
<dbReference type="SUPFAM" id="SSF55729">
    <property type="entry name" value="Acyl-CoA N-acyltransferases (Nat)"/>
    <property type="match status" value="1"/>
</dbReference>